<dbReference type="Gene3D" id="3.40.47.10">
    <property type="match status" value="1"/>
</dbReference>
<keyword evidence="1" id="KW-0808">Transferase</keyword>
<evidence type="ECO:0000259" key="2">
    <source>
        <dbReference type="Pfam" id="PF08541"/>
    </source>
</evidence>
<sequence>MLPLNDLCWLPGRISLRPLSTLESSHNLKTGARKVLERYYSLHTVGMFSGSHTEMLHETLSTLVNENLNVAKGRGYLVYAKTQTHNTFFDDCWLDEIAARCGIGHWEKLTISLNHCASALSAIHLLKNRVIKSQLPMILITGEKAFHCDINKLDNSVMAEIPAAMLLNAGYSPWQINKTAVRHLSSFYNNHRGFPAARRRELFSSLEQDYYDFYLYVLDKFSLTIDHIDAIVPGNIDLPMLRRIADKLNFKGELFTEHISGHGHAYCSDILFNLSALLKSFEGKRILCVAMGMGITMSCILIEKNENNEVNHVTTSVSR</sequence>
<accession>A0A0H3FGT3</accession>
<dbReference type="InterPro" id="IPR016039">
    <property type="entry name" value="Thiolase-like"/>
</dbReference>
<reference evidence="3 4" key="2">
    <citation type="journal article" date="2012" name="J. Bacteriol.">
        <title>Complete Genome Sequence of Rahnella sp. Strain Y9602, a Gammaproteobacterium Isolate from Metal- and Radionuclide-Contaminated Soil.</title>
        <authorList>
            <person name="Martinez R.J."/>
            <person name="Bruce D."/>
            <person name="Detter C."/>
            <person name="Goodwin L.A."/>
            <person name="Han J."/>
            <person name="Han C.S."/>
            <person name="Held B."/>
            <person name="Land M.L."/>
            <person name="Mikhailova N."/>
            <person name="Nolan M."/>
            <person name="Pennacchio L."/>
            <person name="Pitluck S."/>
            <person name="Tapia R."/>
            <person name="Woyke T."/>
            <person name="Sobecky P.A."/>
        </authorList>
    </citation>
    <scope>NUCLEOTIDE SEQUENCE [LARGE SCALE GENOMIC DNA]</scope>
    <source>
        <strain evidence="3 4">Y9602</strain>
        <plasmid evidence="3 4">pRAHAQ01</plasmid>
    </source>
</reference>
<organism evidence="3 4">
    <name type="scientific">Rahnella sp. (strain Y9602)</name>
    <dbReference type="NCBI Taxonomy" id="2703885"/>
    <lineage>
        <taxon>Bacteria</taxon>
        <taxon>Pseudomonadati</taxon>
        <taxon>Pseudomonadota</taxon>
        <taxon>Gammaproteobacteria</taxon>
        <taxon>Enterobacterales</taxon>
        <taxon>Yersiniaceae</taxon>
        <taxon>Rahnella</taxon>
    </lineage>
</organism>
<proteinExistence type="predicted"/>
<dbReference type="KEGG" id="rah:Rahaq_4709"/>
<protein>
    <submittedName>
        <fullName evidence="3">3-Oxoacyl-(Acyl-carrier-protein (ACP)) synthase III domain-containing protein</fullName>
    </submittedName>
</protein>
<evidence type="ECO:0000313" key="4">
    <source>
        <dbReference type="Proteomes" id="UP000007257"/>
    </source>
</evidence>
<gene>
    <name evidence="3" type="ordered locus">Rahaq_4709</name>
</gene>
<reference evidence="4" key="1">
    <citation type="submission" date="2011-01" db="EMBL/GenBank/DDBJ databases">
        <title>Complete sequence of plasmid1 of Rahnella sp. Y9602.</title>
        <authorList>
            <consortium name="US DOE Joint Genome Institute"/>
            <person name="Lucas S."/>
            <person name="Copeland A."/>
            <person name="Lapidus A."/>
            <person name="Cheng J.-F."/>
            <person name="Goodwin L."/>
            <person name="Pitluck S."/>
            <person name="Lu M."/>
            <person name="Detter J.C."/>
            <person name="Han C."/>
            <person name="Tapia R."/>
            <person name="Land M."/>
            <person name="Hauser L."/>
            <person name="Kyrpides N."/>
            <person name="Ivanova N."/>
            <person name="Ovchinnikova G."/>
            <person name="Pagani I."/>
            <person name="Sobecky P.A."/>
            <person name="Martinez R.J."/>
            <person name="Woyke T."/>
        </authorList>
    </citation>
    <scope>NUCLEOTIDE SEQUENCE [LARGE SCALE GENOMIC DNA]</scope>
    <source>
        <strain evidence="4">Y9602</strain>
        <plasmid evidence="4">pRAHAQ01</plasmid>
    </source>
</reference>
<dbReference type="GO" id="GO:0016746">
    <property type="term" value="F:acyltransferase activity"/>
    <property type="evidence" value="ECO:0007669"/>
    <property type="project" value="UniProtKB-KW"/>
</dbReference>
<evidence type="ECO:0000256" key="1">
    <source>
        <dbReference type="ARBA" id="ARBA00022679"/>
    </source>
</evidence>
<dbReference type="HOGENOM" id="CLU_075552_0_0_6"/>
<keyword evidence="3" id="KW-0614">Plasmid</keyword>
<dbReference type="InterPro" id="IPR013747">
    <property type="entry name" value="ACP_syn_III_C"/>
</dbReference>
<dbReference type="AlphaFoldDB" id="A0A0H3FGT3"/>
<feature type="domain" description="Beta-ketoacyl-[acyl-carrier-protein] synthase III C-terminal" evidence="2">
    <location>
        <begin position="218"/>
        <end position="303"/>
    </location>
</feature>
<dbReference type="eggNOG" id="COG0332">
    <property type="taxonomic scope" value="Bacteria"/>
</dbReference>
<dbReference type="EMBL" id="CP002506">
    <property type="protein sequence ID" value="ADW76289.1"/>
    <property type="molecule type" value="Genomic_DNA"/>
</dbReference>
<dbReference type="Pfam" id="PF08541">
    <property type="entry name" value="ACP_syn_III_C"/>
    <property type="match status" value="1"/>
</dbReference>
<geneLocation type="plasmid" evidence="3 4">
    <name>pRAHAQ01</name>
</geneLocation>
<evidence type="ECO:0000313" key="3">
    <source>
        <dbReference type="EMBL" id="ADW76289.1"/>
    </source>
</evidence>
<dbReference type="SUPFAM" id="SSF53901">
    <property type="entry name" value="Thiolase-like"/>
    <property type="match status" value="1"/>
</dbReference>
<name>A0A0H3FGT3_RAHSY</name>
<dbReference type="Proteomes" id="UP000007257">
    <property type="component" value="Plasmid pRAHAQ01"/>
</dbReference>
<dbReference type="RefSeq" id="WP_013577970.1">
    <property type="nucleotide sequence ID" value="NC_015062.1"/>
</dbReference>